<feature type="domain" description="POTRA" evidence="9">
    <location>
        <begin position="51"/>
        <end position="119"/>
    </location>
</feature>
<keyword evidence="4 8" id="KW-0812">Transmembrane</keyword>
<reference evidence="10" key="1">
    <citation type="submission" date="2021-01" db="EMBL/GenBank/DDBJ databases">
        <title>Genomic Encyclopedia of Type Strains, Phase IV (KMG-IV): sequencing the most valuable type-strain genomes for metagenomic binning, comparative biology and taxonomic classification.</title>
        <authorList>
            <person name="Goeker M."/>
        </authorList>
    </citation>
    <scope>NUCLEOTIDE SEQUENCE</scope>
    <source>
        <strain evidence="10">DSM 21943</strain>
    </source>
</reference>
<evidence type="ECO:0000259" key="9">
    <source>
        <dbReference type="PROSITE" id="PS51779"/>
    </source>
</evidence>
<dbReference type="PROSITE" id="PS51779">
    <property type="entry name" value="POTRA"/>
    <property type="match status" value="1"/>
</dbReference>
<dbReference type="InterPro" id="IPR050487">
    <property type="entry name" value="FtsQ_DivIB"/>
</dbReference>
<dbReference type="Proteomes" id="UP001179280">
    <property type="component" value="Unassembled WGS sequence"/>
</dbReference>
<dbReference type="PANTHER" id="PTHR37820">
    <property type="entry name" value="CELL DIVISION PROTEIN DIVIB"/>
    <property type="match status" value="1"/>
</dbReference>
<comment type="similarity">
    <text evidence="8">Belongs to the FtsQ/DivIB family. DivIB subfamily.</text>
</comment>
<dbReference type="HAMAP" id="MF_00912">
    <property type="entry name" value="DivIB"/>
    <property type="match status" value="1"/>
</dbReference>
<keyword evidence="6 8" id="KW-0472">Membrane</keyword>
<evidence type="ECO:0000313" key="11">
    <source>
        <dbReference type="Proteomes" id="UP001179280"/>
    </source>
</evidence>
<comment type="subcellular location">
    <subcellularLocation>
        <location evidence="8">Cell membrane</location>
        <topology evidence="8">Single-pass type II membrane protein</topology>
    </subcellularLocation>
    <subcellularLocation>
        <location evidence="1">Membrane</location>
    </subcellularLocation>
    <text evidence="8">Localizes to the division septum.</text>
</comment>
<dbReference type="InterPro" id="IPR005548">
    <property type="entry name" value="Cell_div_FtsQ/DivIB_C"/>
</dbReference>
<dbReference type="GO" id="GO:0051301">
    <property type="term" value="P:cell division"/>
    <property type="evidence" value="ECO:0007669"/>
    <property type="project" value="UniProtKB-KW"/>
</dbReference>
<dbReference type="InterPro" id="IPR026580">
    <property type="entry name" value="DivIB"/>
</dbReference>
<keyword evidence="7 8" id="KW-0131">Cell cycle</keyword>
<keyword evidence="2 8" id="KW-1003">Cell membrane</keyword>
<comment type="function">
    <text evidence="8">Cell division protein that may be involved in stabilizing or promoting the assembly of the division complex.</text>
</comment>
<protein>
    <recommendedName>
        <fullName evidence="8">Cell division protein DivIB</fullName>
    </recommendedName>
</protein>
<organism evidence="10 11">
    <name type="scientific">Shouchella xiaoxiensis</name>
    <dbReference type="NCBI Taxonomy" id="766895"/>
    <lineage>
        <taxon>Bacteria</taxon>
        <taxon>Bacillati</taxon>
        <taxon>Bacillota</taxon>
        <taxon>Bacilli</taxon>
        <taxon>Bacillales</taxon>
        <taxon>Bacillaceae</taxon>
        <taxon>Shouchella</taxon>
    </lineage>
</organism>
<evidence type="ECO:0000256" key="7">
    <source>
        <dbReference type="ARBA" id="ARBA00023306"/>
    </source>
</evidence>
<keyword evidence="5 8" id="KW-1133">Transmembrane helix</keyword>
<evidence type="ECO:0000256" key="3">
    <source>
        <dbReference type="ARBA" id="ARBA00022618"/>
    </source>
</evidence>
<evidence type="ECO:0000256" key="5">
    <source>
        <dbReference type="ARBA" id="ARBA00022989"/>
    </source>
</evidence>
<proteinExistence type="inferred from homology"/>
<dbReference type="PANTHER" id="PTHR37820:SF1">
    <property type="entry name" value="CELL DIVISION PROTEIN FTSQ"/>
    <property type="match status" value="1"/>
</dbReference>
<name>A0ABS2SPV6_9BACI</name>
<evidence type="ECO:0000313" key="10">
    <source>
        <dbReference type="EMBL" id="MBM7837559.1"/>
    </source>
</evidence>
<evidence type="ECO:0000256" key="2">
    <source>
        <dbReference type="ARBA" id="ARBA00022475"/>
    </source>
</evidence>
<dbReference type="InterPro" id="IPR034746">
    <property type="entry name" value="POTRA"/>
</dbReference>
<feature type="transmembrane region" description="Helical" evidence="8">
    <location>
        <begin position="29"/>
        <end position="46"/>
    </location>
</feature>
<evidence type="ECO:0000256" key="1">
    <source>
        <dbReference type="ARBA" id="ARBA00004370"/>
    </source>
</evidence>
<gene>
    <name evidence="8" type="primary">divIB</name>
    <name evidence="10" type="ORF">JOC54_000790</name>
</gene>
<comment type="caution">
    <text evidence="10">The sequence shown here is derived from an EMBL/GenBank/DDBJ whole genome shotgun (WGS) entry which is preliminary data.</text>
</comment>
<dbReference type="Gene3D" id="3.40.50.10960">
    <property type="match status" value="1"/>
</dbReference>
<accession>A0ABS2SPV6</accession>
<dbReference type="InterPro" id="IPR013685">
    <property type="entry name" value="POTRA_FtsQ_type"/>
</dbReference>
<dbReference type="Pfam" id="PF08478">
    <property type="entry name" value="POTRA_1"/>
    <property type="match status" value="1"/>
</dbReference>
<dbReference type="EMBL" id="JAFBCV010000002">
    <property type="protein sequence ID" value="MBM7837559.1"/>
    <property type="molecule type" value="Genomic_DNA"/>
</dbReference>
<dbReference type="RefSeq" id="WP_204464561.1">
    <property type="nucleotide sequence ID" value="NZ_JAFBCV010000002.1"/>
</dbReference>
<evidence type="ECO:0000256" key="6">
    <source>
        <dbReference type="ARBA" id="ARBA00023136"/>
    </source>
</evidence>
<sequence>MSRDEKVVSVSERIPTLQEKRKRKANRRLLGFVILFFSLLVLLVYFQSPLSEVKTITITGNQLVTDEVILDESGLEEGLNIWNLAEADRVERLEQTTEIQEATIERKLPSTVVVNVTEYPRVGYVSTKEGYFPLLQNGKTLDPVQNNQLAGDAPILTQFGEQEELLALLGEELIHTAPEIVNRISEIVFTPTEQAPEELTLYMNDGTEVRTEIRSFATYMQPYPQVHEELDSVEGGVLYMKMSPYFKENEINQE</sequence>
<keyword evidence="11" id="KW-1185">Reference proteome</keyword>
<dbReference type="Pfam" id="PF03799">
    <property type="entry name" value="FtsQ_DivIB_C"/>
    <property type="match status" value="1"/>
</dbReference>
<dbReference type="Gene3D" id="3.10.20.310">
    <property type="entry name" value="membrane protein fhac"/>
    <property type="match status" value="1"/>
</dbReference>
<evidence type="ECO:0000256" key="8">
    <source>
        <dbReference type="HAMAP-Rule" id="MF_00912"/>
    </source>
</evidence>
<evidence type="ECO:0000256" key="4">
    <source>
        <dbReference type="ARBA" id="ARBA00022692"/>
    </source>
</evidence>
<keyword evidence="3 8" id="KW-0132">Cell division</keyword>